<protein>
    <submittedName>
        <fullName evidence="4">Cytochrome b562 family protein</fullName>
    </submittedName>
</protein>
<sequence length="127" mass="14352">MKNLIPFIALLVSANVYAAGSDLKATMKEMKLEFKHAAEAQTISEMQVPVTNLTELIDKAKLGAYPPEKQDLYLEGFNKLTVTLENVETSLKAGELDQAKQQLRQVDELRIEYHDKRNPSIWSKLFG</sequence>
<dbReference type="Pfam" id="PF07361">
    <property type="entry name" value="Cytochrom_B562"/>
    <property type="match status" value="1"/>
</dbReference>
<feature type="chain" id="PRO_5024463064" evidence="3">
    <location>
        <begin position="19"/>
        <end position="127"/>
    </location>
</feature>
<feature type="signal peptide" evidence="3">
    <location>
        <begin position="1"/>
        <end position="18"/>
    </location>
</feature>
<dbReference type="EMBL" id="CP045699">
    <property type="protein sequence ID" value="QGA65377.1"/>
    <property type="molecule type" value="Genomic_DNA"/>
</dbReference>
<evidence type="ECO:0000313" key="4">
    <source>
        <dbReference type="EMBL" id="QGA65377.1"/>
    </source>
</evidence>
<dbReference type="GO" id="GO:0020037">
    <property type="term" value="F:heme binding"/>
    <property type="evidence" value="ECO:0007669"/>
    <property type="project" value="InterPro"/>
</dbReference>
<accession>A0A5Q0TJW9</accession>
<dbReference type="Proteomes" id="UP000348942">
    <property type="component" value="Chromosome 1"/>
</dbReference>
<name>A0A5Q0TJW9_9VIBR</name>
<dbReference type="InterPro" id="IPR010980">
    <property type="entry name" value="Cyt_c/b562"/>
</dbReference>
<evidence type="ECO:0000313" key="5">
    <source>
        <dbReference type="Proteomes" id="UP000348942"/>
    </source>
</evidence>
<dbReference type="GO" id="GO:0022900">
    <property type="term" value="P:electron transport chain"/>
    <property type="evidence" value="ECO:0007669"/>
    <property type="project" value="InterPro"/>
</dbReference>
<organism evidence="4 5">
    <name type="scientific">Vibrio algicola</name>
    <dbReference type="NCBI Taxonomy" id="2662262"/>
    <lineage>
        <taxon>Bacteria</taxon>
        <taxon>Pseudomonadati</taxon>
        <taxon>Pseudomonadota</taxon>
        <taxon>Gammaproteobacteria</taxon>
        <taxon>Vibrionales</taxon>
        <taxon>Vibrionaceae</taxon>
        <taxon>Vibrio</taxon>
    </lineage>
</organism>
<dbReference type="GO" id="GO:0005506">
    <property type="term" value="F:iron ion binding"/>
    <property type="evidence" value="ECO:0007669"/>
    <property type="project" value="InterPro"/>
</dbReference>
<dbReference type="InterPro" id="IPR009155">
    <property type="entry name" value="Cyt_b562"/>
</dbReference>
<proteinExistence type="inferred from homology"/>
<keyword evidence="5" id="KW-1185">Reference proteome</keyword>
<dbReference type="AlphaFoldDB" id="A0A5Q0TJW9"/>
<evidence type="ECO:0000256" key="2">
    <source>
        <dbReference type="ARBA" id="ARBA00022729"/>
    </source>
</evidence>
<evidence type="ECO:0000256" key="3">
    <source>
        <dbReference type="SAM" id="SignalP"/>
    </source>
</evidence>
<comment type="similarity">
    <text evidence="1">Belongs to the cytochrome b562 family.</text>
</comment>
<keyword evidence="2 3" id="KW-0732">Signal</keyword>
<gene>
    <name evidence="4" type="ORF">GFB47_08060</name>
</gene>
<dbReference type="RefSeq" id="WP_153447525.1">
    <property type="nucleotide sequence ID" value="NZ_CP045699.1"/>
</dbReference>
<dbReference type="GO" id="GO:0009055">
    <property type="term" value="F:electron transfer activity"/>
    <property type="evidence" value="ECO:0007669"/>
    <property type="project" value="InterPro"/>
</dbReference>
<dbReference type="GO" id="GO:0042597">
    <property type="term" value="C:periplasmic space"/>
    <property type="evidence" value="ECO:0007669"/>
    <property type="project" value="InterPro"/>
</dbReference>
<reference evidence="4 5" key="1">
    <citation type="submission" date="2019-10" db="EMBL/GenBank/DDBJ databases">
        <title>Vibrio sp. nov., isolated from Coralline algae surface.</title>
        <authorList>
            <person name="Geng Y."/>
            <person name="Zhang X."/>
        </authorList>
    </citation>
    <scope>NUCLEOTIDE SEQUENCE [LARGE SCALE GENOMIC DNA]</scope>
    <source>
        <strain evidence="4 5">SM1977</strain>
    </source>
</reference>
<dbReference type="Gene3D" id="1.20.120.10">
    <property type="entry name" value="Cytochrome c/b562"/>
    <property type="match status" value="1"/>
</dbReference>
<dbReference type="SUPFAM" id="SSF47175">
    <property type="entry name" value="Cytochromes"/>
    <property type="match status" value="1"/>
</dbReference>
<evidence type="ECO:0000256" key="1">
    <source>
        <dbReference type="ARBA" id="ARBA00005523"/>
    </source>
</evidence>